<dbReference type="RefSeq" id="WP_128531766.1">
    <property type="nucleotide sequence ID" value="NZ_SBIW01000001.1"/>
</dbReference>
<evidence type="ECO:0008006" key="4">
    <source>
        <dbReference type="Google" id="ProtNLM"/>
    </source>
</evidence>
<organism evidence="2 3">
    <name type="scientific">Mucilaginibacter gilvus</name>
    <dbReference type="NCBI Taxonomy" id="2305909"/>
    <lineage>
        <taxon>Bacteria</taxon>
        <taxon>Pseudomonadati</taxon>
        <taxon>Bacteroidota</taxon>
        <taxon>Sphingobacteriia</taxon>
        <taxon>Sphingobacteriales</taxon>
        <taxon>Sphingobacteriaceae</taxon>
        <taxon>Mucilaginibacter</taxon>
    </lineage>
</organism>
<feature type="signal peptide" evidence="1">
    <location>
        <begin position="1"/>
        <end position="22"/>
    </location>
</feature>
<dbReference type="AlphaFoldDB" id="A0A3S3VNE7"/>
<accession>A0A3S3VNE7</accession>
<evidence type="ECO:0000313" key="2">
    <source>
        <dbReference type="EMBL" id="RWY57260.1"/>
    </source>
</evidence>
<evidence type="ECO:0000313" key="3">
    <source>
        <dbReference type="Proteomes" id="UP000286701"/>
    </source>
</evidence>
<proteinExistence type="predicted"/>
<gene>
    <name evidence="2" type="ORF">EPL05_01635</name>
</gene>
<keyword evidence="1" id="KW-0732">Signal</keyword>
<comment type="caution">
    <text evidence="2">The sequence shown here is derived from an EMBL/GenBank/DDBJ whole genome shotgun (WGS) entry which is preliminary data.</text>
</comment>
<evidence type="ECO:0000256" key="1">
    <source>
        <dbReference type="SAM" id="SignalP"/>
    </source>
</evidence>
<dbReference type="Proteomes" id="UP000286701">
    <property type="component" value="Unassembled WGS sequence"/>
</dbReference>
<protein>
    <recommendedName>
        <fullName evidence="4">Nuclear transport factor 2 family protein</fullName>
    </recommendedName>
</protein>
<dbReference type="EMBL" id="SBIW01000001">
    <property type="protein sequence ID" value="RWY57260.1"/>
    <property type="molecule type" value="Genomic_DNA"/>
</dbReference>
<dbReference type="OrthoDB" id="8754772at2"/>
<sequence>MKRLSLLMIALFALGTFNKLNAQVLTKYGDNVSTLDGIMKAYYDVVTVKKGEKPVYQRDSSLHIPDSLCGMVRTKKDGSKVFDYMTLKEFHKRSDEFLTQEGFVEKEIGRKVEQFGNIYHVWSTYESRNTTDGPVIERGINSIEMYNDGTRFWLIAWYYDGESKTNPIPKEYLK</sequence>
<name>A0A3S3VNE7_9SPHI</name>
<feature type="chain" id="PRO_5018633210" description="Nuclear transport factor 2 family protein" evidence="1">
    <location>
        <begin position="23"/>
        <end position="174"/>
    </location>
</feature>
<reference evidence="2 3" key="1">
    <citation type="submission" date="2019-01" db="EMBL/GenBank/DDBJ databases">
        <title>Mucilaginibacter antarcticum sp. nov., isolated from antarctic soil.</title>
        <authorList>
            <person name="Yan Y.-Q."/>
            <person name="Du Z.-J."/>
        </authorList>
    </citation>
    <scope>NUCLEOTIDE SEQUENCE [LARGE SCALE GENOMIC DNA]</scope>
    <source>
        <strain evidence="2 3">F01003</strain>
    </source>
</reference>
<keyword evidence="3" id="KW-1185">Reference proteome</keyword>